<proteinExistence type="predicted"/>
<dbReference type="PROSITE" id="PS51257">
    <property type="entry name" value="PROKAR_LIPOPROTEIN"/>
    <property type="match status" value="1"/>
</dbReference>
<accession>A0A1H2R7Y3</accession>
<keyword evidence="3" id="KW-1185">Reference proteome</keyword>
<dbReference type="EMBL" id="FNNJ01000001">
    <property type="protein sequence ID" value="SDW15507.1"/>
    <property type="molecule type" value="Genomic_DNA"/>
</dbReference>
<reference evidence="2 3" key="1">
    <citation type="submission" date="2016-10" db="EMBL/GenBank/DDBJ databases">
        <authorList>
            <person name="de Groot N.N."/>
        </authorList>
    </citation>
    <scope>NUCLEOTIDE SEQUENCE [LARGE SCALE GENOMIC DNA]</scope>
    <source>
        <strain evidence="2 3">DSM 24956</strain>
    </source>
</reference>
<dbReference type="RefSeq" id="WP_090118749.1">
    <property type="nucleotide sequence ID" value="NZ_FNNJ01000001.1"/>
</dbReference>
<sequence length="204" mass="22242">MKNFDVLIIGGSAAGLSCALILGSAKGKPFAEGKEIGIVAHQKASALNNAELNNVLGFKKGTKGTEILNEGLTQLSKNYSHIEQIHFEKVIEIKRFEDNTSEVITNKNSYKAKIVVIAVGPSKMINIVGLEQFVESHIQMPIEKDKIMLRNFNHLIDEGLYVAGIIAGWRSQYAIAAGSGAQVGTDILTLWNEGKHTMIHDVIE</sequence>
<dbReference type="STRING" id="762486.SAMN05444411_101171"/>
<evidence type="ECO:0000313" key="3">
    <source>
        <dbReference type="Proteomes" id="UP000199595"/>
    </source>
</evidence>
<evidence type="ECO:0000259" key="1">
    <source>
        <dbReference type="Pfam" id="PF07992"/>
    </source>
</evidence>
<protein>
    <submittedName>
        <fullName evidence="2">Pyridine nucleotide-disulphide oxidoreductase</fullName>
    </submittedName>
</protein>
<feature type="domain" description="FAD/NAD(P)-binding" evidence="1">
    <location>
        <begin position="4"/>
        <end position="137"/>
    </location>
</feature>
<gene>
    <name evidence="2" type="ORF">SAMN05444411_101171</name>
</gene>
<dbReference type="AlphaFoldDB" id="A0A1H2R7Y3"/>
<organism evidence="2 3">
    <name type="scientific">Lutibacter oricola</name>
    <dbReference type="NCBI Taxonomy" id="762486"/>
    <lineage>
        <taxon>Bacteria</taxon>
        <taxon>Pseudomonadati</taxon>
        <taxon>Bacteroidota</taxon>
        <taxon>Flavobacteriia</taxon>
        <taxon>Flavobacteriales</taxon>
        <taxon>Flavobacteriaceae</taxon>
        <taxon>Lutibacter</taxon>
    </lineage>
</organism>
<dbReference type="GO" id="GO:0016491">
    <property type="term" value="F:oxidoreductase activity"/>
    <property type="evidence" value="ECO:0007669"/>
    <property type="project" value="InterPro"/>
</dbReference>
<dbReference type="Proteomes" id="UP000199595">
    <property type="component" value="Unassembled WGS sequence"/>
</dbReference>
<evidence type="ECO:0000313" key="2">
    <source>
        <dbReference type="EMBL" id="SDW15507.1"/>
    </source>
</evidence>
<dbReference type="OrthoDB" id="1199853at2"/>
<dbReference type="Pfam" id="PF07992">
    <property type="entry name" value="Pyr_redox_2"/>
    <property type="match status" value="1"/>
</dbReference>
<dbReference type="SUPFAM" id="SSF51905">
    <property type="entry name" value="FAD/NAD(P)-binding domain"/>
    <property type="match status" value="1"/>
</dbReference>
<name>A0A1H2R7Y3_9FLAO</name>
<dbReference type="InterPro" id="IPR036188">
    <property type="entry name" value="FAD/NAD-bd_sf"/>
</dbReference>
<dbReference type="Gene3D" id="3.50.50.60">
    <property type="entry name" value="FAD/NAD(P)-binding domain"/>
    <property type="match status" value="1"/>
</dbReference>
<dbReference type="InterPro" id="IPR023753">
    <property type="entry name" value="FAD/NAD-binding_dom"/>
</dbReference>